<reference evidence="2 3" key="1">
    <citation type="submission" date="2015-03" db="EMBL/GenBank/DDBJ databases">
        <title>Draft genome sequences of two protease-producing strains of Arsukibacterium isolated from two cold and alkaline environments.</title>
        <authorList>
            <person name="Lylloff J.E."/>
            <person name="Skov L.B."/>
            <person name="Jepsen M."/>
            <person name="Hallin P.F."/>
            <person name="Sorensen S.J."/>
            <person name="Stougaard P."/>
            <person name="Glaring M.A."/>
        </authorList>
    </citation>
    <scope>NUCLEOTIDE SEQUENCE [LARGE SCALE GENOMIC DNA]</scope>
    <source>
        <strain evidence="2 3">GCM72</strain>
    </source>
</reference>
<accession>A0A0M2V8T2</accession>
<gene>
    <name evidence="2" type="ORF">WG68_06805</name>
</gene>
<dbReference type="EMBL" id="LAHO01000005">
    <property type="protein sequence ID" value="KKO46065.1"/>
    <property type="molecule type" value="Genomic_DNA"/>
</dbReference>
<protein>
    <submittedName>
        <fullName evidence="2">Uncharacterized protein</fullName>
    </submittedName>
</protein>
<name>A0A0M2V8T2_9GAMM</name>
<feature type="transmembrane region" description="Helical" evidence="1">
    <location>
        <begin position="6"/>
        <end position="28"/>
    </location>
</feature>
<sequence>MWYLFLIIWLSKHLLLVFHIVGCILRYLTNQLLNKTTITKFLQSDYKKNCQPCFRKKNQ</sequence>
<comment type="caution">
    <text evidence="2">The sequence shown here is derived from an EMBL/GenBank/DDBJ whole genome shotgun (WGS) entry which is preliminary data.</text>
</comment>
<evidence type="ECO:0000256" key="1">
    <source>
        <dbReference type="SAM" id="Phobius"/>
    </source>
</evidence>
<keyword evidence="1" id="KW-0472">Membrane</keyword>
<dbReference type="STRING" id="336831.WG68_06805"/>
<keyword evidence="1" id="KW-0812">Transmembrane</keyword>
<dbReference type="AlphaFoldDB" id="A0A0M2V8T2"/>
<keyword evidence="1" id="KW-1133">Transmembrane helix</keyword>
<evidence type="ECO:0000313" key="2">
    <source>
        <dbReference type="EMBL" id="KKO46065.1"/>
    </source>
</evidence>
<evidence type="ECO:0000313" key="3">
    <source>
        <dbReference type="Proteomes" id="UP000034228"/>
    </source>
</evidence>
<proteinExistence type="predicted"/>
<organism evidence="2 3">
    <name type="scientific">Arsukibacterium ikkense</name>
    <dbReference type="NCBI Taxonomy" id="336831"/>
    <lineage>
        <taxon>Bacteria</taxon>
        <taxon>Pseudomonadati</taxon>
        <taxon>Pseudomonadota</taxon>
        <taxon>Gammaproteobacteria</taxon>
        <taxon>Chromatiales</taxon>
        <taxon>Chromatiaceae</taxon>
        <taxon>Arsukibacterium</taxon>
    </lineage>
</organism>
<dbReference type="Proteomes" id="UP000034228">
    <property type="component" value="Unassembled WGS sequence"/>
</dbReference>
<keyword evidence="3" id="KW-1185">Reference proteome</keyword>